<dbReference type="InterPro" id="IPR013098">
    <property type="entry name" value="Ig_I-set"/>
</dbReference>
<accession>A0A8C9XG97</accession>
<evidence type="ECO:0000256" key="7">
    <source>
        <dbReference type="SAM" id="Phobius"/>
    </source>
</evidence>
<dbReference type="FunFam" id="2.60.40.10:FF:000142">
    <property type="entry name" value="V-set domain-containing T-cell activation inhibitor 1"/>
    <property type="match status" value="1"/>
</dbReference>
<keyword evidence="7" id="KW-1133">Transmembrane helix</keyword>
<dbReference type="SMART" id="SM00406">
    <property type="entry name" value="IGv"/>
    <property type="match status" value="2"/>
</dbReference>
<dbReference type="GO" id="GO:0005102">
    <property type="term" value="F:signaling receptor binding"/>
    <property type="evidence" value="ECO:0007669"/>
    <property type="project" value="TreeGrafter"/>
</dbReference>
<protein>
    <submittedName>
        <fullName evidence="10">CD276 antigen-like</fullName>
    </submittedName>
</protein>
<sequence length="416" mass="46716">MELLPLLCLCLLTHSGITSAQTDVITVEVGTDVMLPCSLSTKENIESKLFDWRKVAQKDDGEKEVFLYDSGIHYNNGLDGQSEEFKGRVSHFQDALKHGNASIIIRNTKISDNGGYTCYFPRLQSPQKLNIKLVVDPILKDRRGENIRAPKPSVTIRKTEDGVLLQCKVHGTPKPKVEWQDIAGTILTAEELQVSEREGRFYITLTAAVTRAHFYRCVATQKTIKHQISTWIYVKVYSSGPQTHPSGLSTGVIVGLVLLLLLLLLAAAVLAVLVYKGDITLNCNKVITVEEGSDVTLPCSLSTKEDLRLEVFIWQKTDSLQMVFLYYNGDLYSDKLGGQNEQFKGRVSHFPDELEQGNASIIITNTTRDDSGEYTCMVSSIQKKEKKKKPKKLYFKLVVGSTQKKERHPLMMEERL</sequence>
<evidence type="ECO:0000256" key="6">
    <source>
        <dbReference type="ARBA" id="ARBA00023319"/>
    </source>
</evidence>
<dbReference type="InterPro" id="IPR007110">
    <property type="entry name" value="Ig-like_dom"/>
</dbReference>
<evidence type="ECO:0000256" key="3">
    <source>
        <dbReference type="ARBA" id="ARBA00023136"/>
    </source>
</evidence>
<dbReference type="GO" id="GO:0050852">
    <property type="term" value="P:T cell receptor signaling pathway"/>
    <property type="evidence" value="ECO:0007669"/>
    <property type="project" value="TreeGrafter"/>
</dbReference>
<dbReference type="GO" id="GO:0009897">
    <property type="term" value="C:external side of plasma membrane"/>
    <property type="evidence" value="ECO:0007669"/>
    <property type="project" value="TreeGrafter"/>
</dbReference>
<dbReference type="Ensembl" id="ENSSLUT00000008997.1">
    <property type="protein sequence ID" value="ENSSLUP00000008714.1"/>
    <property type="gene ID" value="ENSSLUG00000004111.1"/>
</dbReference>
<dbReference type="PROSITE" id="PS50835">
    <property type="entry name" value="IG_LIKE"/>
    <property type="match status" value="3"/>
</dbReference>
<dbReference type="AlphaFoldDB" id="A0A8C9XG97"/>
<dbReference type="InterPro" id="IPR013783">
    <property type="entry name" value="Ig-like_fold"/>
</dbReference>
<dbReference type="Gene3D" id="2.60.40.10">
    <property type="entry name" value="Immunoglobulins"/>
    <property type="match status" value="3"/>
</dbReference>
<reference evidence="10" key="1">
    <citation type="submission" date="2025-08" db="UniProtKB">
        <authorList>
            <consortium name="Ensembl"/>
        </authorList>
    </citation>
    <scope>IDENTIFICATION</scope>
</reference>
<keyword evidence="6" id="KW-0393">Immunoglobulin domain</keyword>
<keyword evidence="2 8" id="KW-0732">Signal</keyword>
<keyword evidence="5" id="KW-0325">Glycoprotein</keyword>
<evidence type="ECO:0000313" key="10">
    <source>
        <dbReference type="Ensembl" id="ENSSLUP00000008714.1"/>
    </source>
</evidence>
<evidence type="ECO:0000313" key="11">
    <source>
        <dbReference type="Proteomes" id="UP000694568"/>
    </source>
</evidence>
<dbReference type="InterPro" id="IPR050504">
    <property type="entry name" value="IgSF_BTN/MOG"/>
</dbReference>
<dbReference type="SMART" id="SM00409">
    <property type="entry name" value="IG"/>
    <property type="match status" value="3"/>
</dbReference>
<keyword evidence="7" id="KW-0812">Transmembrane</keyword>
<keyword evidence="4" id="KW-1015">Disulfide bond</keyword>
<name>A0A8C9XG97_SANLU</name>
<evidence type="ECO:0000256" key="5">
    <source>
        <dbReference type="ARBA" id="ARBA00023180"/>
    </source>
</evidence>
<evidence type="ECO:0000256" key="2">
    <source>
        <dbReference type="ARBA" id="ARBA00022729"/>
    </source>
</evidence>
<dbReference type="InterPro" id="IPR036179">
    <property type="entry name" value="Ig-like_dom_sf"/>
</dbReference>
<dbReference type="Pfam" id="PF07686">
    <property type="entry name" value="V-set"/>
    <property type="match status" value="2"/>
</dbReference>
<reference evidence="10" key="2">
    <citation type="submission" date="2025-09" db="UniProtKB">
        <authorList>
            <consortium name="Ensembl"/>
        </authorList>
    </citation>
    <scope>IDENTIFICATION</scope>
</reference>
<dbReference type="GO" id="GO:0001817">
    <property type="term" value="P:regulation of cytokine production"/>
    <property type="evidence" value="ECO:0007669"/>
    <property type="project" value="TreeGrafter"/>
</dbReference>
<keyword evidence="3 7" id="KW-0472">Membrane</keyword>
<dbReference type="InterPro" id="IPR013106">
    <property type="entry name" value="Ig_V-set"/>
</dbReference>
<proteinExistence type="predicted"/>
<dbReference type="Proteomes" id="UP000694568">
    <property type="component" value="Unplaced"/>
</dbReference>
<evidence type="ECO:0000256" key="4">
    <source>
        <dbReference type="ARBA" id="ARBA00023157"/>
    </source>
</evidence>
<dbReference type="InterPro" id="IPR003599">
    <property type="entry name" value="Ig_sub"/>
</dbReference>
<keyword evidence="11" id="KW-1185">Reference proteome</keyword>
<dbReference type="Pfam" id="PF07679">
    <property type="entry name" value="I-set"/>
    <property type="match status" value="1"/>
</dbReference>
<dbReference type="PANTHER" id="PTHR24100:SF151">
    <property type="entry name" value="ICOS LIGAND"/>
    <property type="match status" value="1"/>
</dbReference>
<evidence type="ECO:0000256" key="8">
    <source>
        <dbReference type="SAM" id="SignalP"/>
    </source>
</evidence>
<evidence type="ECO:0000256" key="1">
    <source>
        <dbReference type="ARBA" id="ARBA00004370"/>
    </source>
</evidence>
<dbReference type="GO" id="GO:0050863">
    <property type="term" value="P:regulation of T cell activation"/>
    <property type="evidence" value="ECO:0007669"/>
    <property type="project" value="UniProtKB-ARBA"/>
</dbReference>
<evidence type="ECO:0000259" key="9">
    <source>
        <dbReference type="PROSITE" id="PS50835"/>
    </source>
</evidence>
<dbReference type="GO" id="GO:1903037">
    <property type="term" value="P:regulation of leukocyte cell-cell adhesion"/>
    <property type="evidence" value="ECO:0007669"/>
    <property type="project" value="UniProtKB-ARBA"/>
</dbReference>
<feature type="transmembrane region" description="Helical" evidence="7">
    <location>
        <begin position="252"/>
        <end position="275"/>
    </location>
</feature>
<dbReference type="PANTHER" id="PTHR24100">
    <property type="entry name" value="BUTYROPHILIN"/>
    <property type="match status" value="1"/>
</dbReference>
<comment type="subcellular location">
    <subcellularLocation>
        <location evidence="1">Membrane</location>
    </subcellularLocation>
</comment>
<feature type="domain" description="Ig-like" evidence="9">
    <location>
        <begin position="5"/>
        <end position="118"/>
    </location>
</feature>
<feature type="domain" description="Ig-like" evidence="9">
    <location>
        <begin position="289"/>
        <end position="394"/>
    </location>
</feature>
<dbReference type="SUPFAM" id="SSF48726">
    <property type="entry name" value="Immunoglobulin"/>
    <property type="match status" value="3"/>
</dbReference>
<dbReference type="GeneTree" id="ENSGT01010000228435"/>
<feature type="signal peptide" evidence="8">
    <location>
        <begin position="1"/>
        <end position="20"/>
    </location>
</feature>
<feature type="chain" id="PRO_5034513647" evidence="8">
    <location>
        <begin position="21"/>
        <end position="416"/>
    </location>
</feature>
<organism evidence="10 11">
    <name type="scientific">Sander lucioperca</name>
    <name type="common">Pike-perch</name>
    <name type="synonym">Perca lucioperca</name>
    <dbReference type="NCBI Taxonomy" id="283035"/>
    <lineage>
        <taxon>Eukaryota</taxon>
        <taxon>Metazoa</taxon>
        <taxon>Chordata</taxon>
        <taxon>Craniata</taxon>
        <taxon>Vertebrata</taxon>
        <taxon>Euteleostomi</taxon>
        <taxon>Actinopterygii</taxon>
        <taxon>Neopterygii</taxon>
        <taxon>Teleostei</taxon>
        <taxon>Neoteleostei</taxon>
        <taxon>Acanthomorphata</taxon>
        <taxon>Eupercaria</taxon>
        <taxon>Perciformes</taxon>
        <taxon>Percoidei</taxon>
        <taxon>Percidae</taxon>
        <taxon>Luciopercinae</taxon>
        <taxon>Sander</taxon>
    </lineage>
</organism>
<feature type="domain" description="Ig-like" evidence="9">
    <location>
        <begin position="152"/>
        <end position="229"/>
    </location>
</feature>